<reference evidence="3" key="1">
    <citation type="submission" date="2022-11" db="UniProtKB">
        <authorList>
            <consortium name="WormBaseParasite"/>
        </authorList>
    </citation>
    <scope>IDENTIFICATION</scope>
</reference>
<evidence type="ECO:0000313" key="2">
    <source>
        <dbReference type="Proteomes" id="UP000887561"/>
    </source>
</evidence>
<feature type="domain" description="VWFD" evidence="1">
    <location>
        <begin position="199"/>
        <end position="274"/>
    </location>
</feature>
<dbReference type="AlphaFoldDB" id="A0A915LRA7"/>
<organism evidence="2 3">
    <name type="scientific">Meloidogyne javanica</name>
    <name type="common">Root-knot nematode worm</name>
    <dbReference type="NCBI Taxonomy" id="6303"/>
    <lineage>
        <taxon>Eukaryota</taxon>
        <taxon>Metazoa</taxon>
        <taxon>Ecdysozoa</taxon>
        <taxon>Nematoda</taxon>
        <taxon>Chromadorea</taxon>
        <taxon>Rhabditida</taxon>
        <taxon>Tylenchina</taxon>
        <taxon>Tylenchomorpha</taxon>
        <taxon>Tylenchoidea</taxon>
        <taxon>Meloidogynidae</taxon>
        <taxon>Meloidogyninae</taxon>
        <taxon>Meloidogyne</taxon>
        <taxon>Meloidogyne incognita group</taxon>
    </lineage>
</organism>
<sequence length="290" mass="33689">MSAKTVGGPKEFKFQTILEAKCEEGMQTCQLEIQAERSPINNEQQKWTLKAQAEMVMPENVENNEEFNEEEDENKMKNNLFSCKANSNYTNLKPATRDVFERALELVKSKYFWNTKSQLIGQSREGNPANGEAYLNIVIDPITQKHANMTVKTPEQLIRFQQIELPIQMRPFPLLKQQNVYQNIQSFGQFFTRQEVESRAECSIDGQTVETFEGNNYQQQLIQYNNQKNDLIINLEKLAVRFNGFKVWIKISSDYKNTQCGLCGHYDDASNDENELLMANNEIGKKWKRK</sequence>
<dbReference type="InterPro" id="IPR001846">
    <property type="entry name" value="VWF_type-D"/>
</dbReference>
<evidence type="ECO:0000313" key="3">
    <source>
        <dbReference type="WBParaSite" id="scaffold16551_cov152.g18306"/>
    </source>
</evidence>
<protein>
    <submittedName>
        <fullName evidence="3">VWFD domain-containing protein</fullName>
    </submittedName>
</protein>
<accession>A0A915LRA7</accession>
<keyword evidence="2" id="KW-1185">Reference proteome</keyword>
<name>A0A915LRA7_MELJA</name>
<dbReference type="WBParaSite" id="scaffold16551_cov152.g18306">
    <property type="protein sequence ID" value="scaffold16551_cov152.g18306"/>
    <property type="gene ID" value="scaffold16551_cov152.g18306"/>
</dbReference>
<dbReference type="Proteomes" id="UP000887561">
    <property type="component" value="Unplaced"/>
</dbReference>
<proteinExistence type="predicted"/>
<evidence type="ECO:0000259" key="1">
    <source>
        <dbReference type="Pfam" id="PF00094"/>
    </source>
</evidence>
<dbReference type="Pfam" id="PF00094">
    <property type="entry name" value="VWD"/>
    <property type="match status" value="1"/>
</dbReference>